<keyword evidence="1" id="KW-1133">Transmembrane helix</keyword>
<dbReference type="EMBL" id="MFZO01000021">
    <property type="protein sequence ID" value="OGK24969.1"/>
    <property type="molecule type" value="Genomic_DNA"/>
</dbReference>
<dbReference type="AlphaFoldDB" id="A0A1F7H123"/>
<evidence type="ECO:0000313" key="3">
    <source>
        <dbReference type="Proteomes" id="UP000177913"/>
    </source>
</evidence>
<dbReference type="Proteomes" id="UP000177913">
    <property type="component" value="Unassembled WGS sequence"/>
</dbReference>
<comment type="caution">
    <text evidence="2">The sequence shown here is derived from an EMBL/GenBank/DDBJ whole genome shotgun (WGS) entry which is preliminary data.</text>
</comment>
<accession>A0A1F7H123</accession>
<keyword evidence="1" id="KW-0812">Transmembrane</keyword>
<protein>
    <submittedName>
        <fullName evidence="2">Uncharacterized protein</fullName>
    </submittedName>
</protein>
<evidence type="ECO:0000313" key="2">
    <source>
        <dbReference type="EMBL" id="OGK24969.1"/>
    </source>
</evidence>
<reference evidence="2 3" key="1">
    <citation type="journal article" date="2016" name="Nat. Commun.">
        <title>Thousands of microbial genomes shed light on interconnected biogeochemical processes in an aquifer system.</title>
        <authorList>
            <person name="Anantharaman K."/>
            <person name="Brown C.T."/>
            <person name="Hug L.A."/>
            <person name="Sharon I."/>
            <person name="Castelle C.J."/>
            <person name="Probst A.J."/>
            <person name="Thomas B.C."/>
            <person name="Singh A."/>
            <person name="Wilkins M.J."/>
            <person name="Karaoz U."/>
            <person name="Brodie E.L."/>
            <person name="Williams K.H."/>
            <person name="Hubbard S.S."/>
            <person name="Banfield J.F."/>
        </authorList>
    </citation>
    <scope>NUCLEOTIDE SEQUENCE [LARGE SCALE GENOMIC DNA]</scope>
</reference>
<sequence length="333" mass="37776">MNGLVSKTNIAKFLLKIKDKLSNRFFTKLFVLYSVVTTFAFLFLRVGFIGLKKDYKEETSSLKQRVADLTDRLYSQTKLTAKPVIQEERMYLDNCIDHESTIFSKDKLYAACLVTGTDGFPWYIVVAGRAMDSQGKLREGYISLNEFLTQYDGLTVGDDIFLVFSGFTDGMYNPLQGSRIFRFNEKARLLELTVDQNSTLSTDSPFGVGRTDTPQFQILSSKKDVSSVSPDNRFILVWASSCIECSTSLDLYAYDSVSKTLKYIGLPYINDGGKFSIEWLSSNTLKWREGKWRDATEEEARKDCEEKNITSGRNCPPPFPVVQEDLGDKITIL</sequence>
<name>A0A1F7H123_9BACT</name>
<evidence type="ECO:0000256" key="1">
    <source>
        <dbReference type="SAM" id="Phobius"/>
    </source>
</evidence>
<gene>
    <name evidence="2" type="ORF">A3C25_02760</name>
</gene>
<organism evidence="2 3">
    <name type="scientific">Candidatus Roizmanbacteria bacterium RIFCSPHIGHO2_02_FULL_38_11</name>
    <dbReference type="NCBI Taxonomy" id="1802039"/>
    <lineage>
        <taxon>Bacteria</taxon>
        <taxon>Candidatus Roizmaniibacteriota</taxon>
    </lineage>
</organism>
<keyword evidence="1" id="KW-0472">Membrane</keyword>
<proteinExistence type="predicted"/>
<feature type="transmembrane region" description="Helical" evidence="1">
    <location>
        <begin position="30"/>
        <end position="51"/>
    </location>
</feature>